<reference evidence="13 14" key="1">
    <citation type="submission" date="2018-08" db="EMBL/GenBank/DDBJ databases">
        <title>A genome reference for cultivated species of the human gut microbiota.</title>
        <authorList>
            <person name="Zou Y."/>
            <person name="Xue W."/>
            <person name="Luo G."/>
        </authorList>
    </citation>
    <scope>NUCLEOTIDE SEQUENCE [LARGE SCALE GENOMIC DNA]</scope>
    <source>
        <strain evidence="12 13">AF14-6AC</strain>
        <strain evidence="11 14">AF16-14</strain>
    </source>
</reference>
<feature type="transmembrane region" description="Helical" evidence="8">
    <location>
        <begin position="112"/>
        <end position="132"/>
    </location>
</feature>
<reference evidence="9" key="2">
    <citation type="submission" date="2022-01" db="EMBL/GenBank/DDBJ databases">
        <title>Collection of gut derived symbiotic bacterial strains cultured from healthy donors.</title>
        <authorList>
            <person name="Lin H."/>
            <person name="Kohout C."/>
            <person name="Waligurski E."/>
            <person name="Pamer E.G."/>
        </authorList>
    </citation>
    <scope>NUCLEOTIDE SEQUENCE</scope>
    <source>
        <strain evidence="9">DFI.1.149</strain>
    </source>
</reference>
<evidence type="ECO:0000256" key="1">
    <source>
        <dbReference type="ARBA" id="ARBA00004651"/>
    </source>
</evidence>
<evidence type="ECO:0000313" key="9">
    <source>
        <dbReference type="EMBL" id="MCG4962149.1"/>
    </source>
</evidence>
<dbReference type="EMBL" id="JAKNDN010000059">
    <property type="protein sequence ID" value="MCG4962149.1"/>
    <property type="molecule type" value="Genomic_DNA"/>
</dbReference>
<dbReference type="EMBL" id="QRYC01000046">
    <property type="protein sequence ID" value="RGU53392.1"/>
    <property type="molecule type" value="Genomic_DNA"/>
</dbReference>
<dbReference type="GO" id="GO:0044038">
    <property type="term" value="P:cell wall macromolecule biosynthetic process"/>
    <property type="evidence" value="ECO:0007669"/>
    <property type="project" value="TreeGrafter"/>
</dbReference>
<feature type="transmembrane region" description="Helical" evidence="8">
    <location>
        <begin position="167"/>
        <end position="185"/>
    </location>
</feature>
<evidence type="ECO:0000313" key="13">
    <source>
        <dbReference type="Proteomes" id="UP000283426"/>
    </source>
</evidence>
<keyword evidence="5 8" id="KW-1133">Transmembrane helix</keyword>
<feature type="transmembrane region" description="Helical" evidence="8">
    <location>
        <begin position="51"/>
        <end position="74"/>
    </location>
</feature>
<dbReference type="PANTHER" id="PTHR22926">
    <property type="entry name" value="PHOSPHO-N-ACETYLMURAMOYL-PENTAPEPTIDE-TRANSFERASE"/>
    <property type="match status" value="1"/>
</dbReference>
<comment type="cofactor">
    <cofactor evidence="7">
        <name>Mg(2+)</name>
        <dbReference type="ChEBI" id="CHEBI:18420"/>
    </cofactor>
</comment>
<feature type="transmembrane region" description="Helical" evidence="8">
    <location>
        <begin position="331"/>
        <end position="351"/>
    </location>
</feature>
<feature type="transmembrane region" description="Helical" evidence="8">
    <location>
        <begin position="80"/>
        <end position="100"/>
    </location>
</feature>
<dbReference type="CDD" id="cd06853">
    <property type="entry name" value="GT_WecA_like"/>
    <property type="match status" value="1"/>
</dbReference>
<feature type="transmembrane region" description="Helical" evidence="8">
    <location>
        <begin position="191"/>
        <end position="211"/>
    </location>
</feature>
<keyword evidence="3 12" id="KW-0808">Transferase</keyword>
<dbReference type="InterPro" id="IPR000715">
    <property type="entry name" value="Glycosyl_transferase_4"/>
</dbReference>
<evidence type="ECO:0000256" key="4">
    <source>
        <dbReference type="ARBA" id="ARBA00022692"/>
    </source>
</evidence>
<feature type="transmembrane region" description="Helical" evidence="8">
    <location>
        <begin position="306"/>
        <end position="325"/>
    </location>
</feature>
<feature type="transmembrane region" description="Helical" evidence="8">
    <location>
        <begin position="218"/>
        <end position="236"/>
    </location>
</feature>
<evidence type="ECO:0000313" key="14">
    <source>
        <dbReference type="Proteomes" id="UP000284243"/>
    </source>
</evidence>
<dbReference type="Proteomes" id="UP000284243">
    <property type="component" value="Unassembled WGS sequence"/>
</dbReference>
<dbReference type="EMBL" id="JAQMRD010000001">
    <property type="protein sequence ID" value="MDB9221565.1"/>
    <property type="molecule type" value="Genomic_DNA"/>
</dbReference>
<gene>
    <name evidence="12" type="ORF">DWW24_21015</name>
    <name evidence="11" type="ORF">DWW57_18615</name>
    <name evidence="9" type="ORF">L0P03_20230</name>
    <name evidence="10" type="ORF">PN645_00930</name>
</gene>
<evidence type="ECO:0000256" key="3">
    <source>
        <dbReference type="ARBA" id="ARBA00022679"/>
    </source>
</evidence>
<sequence length="361" mass="40227">MLSLLSDNWRLVLSMVLALLIGWNIRVPVFKMAILKNFVDKPNKRSSHTGCVPNIGGIVVFLAFLCSFLLFVRFDSRPEFQYVLLGAILIFLVGIYDDLLEISPRKKVKGEMLGVLVLIVGGGFYLTNLHGFLSFYEISPWVGIPLTFVGLVGLINAINLIDGIDGLCSGMAMIDCIFFGIWFYYCGHIEYALMCGVLTAALIPFFLINLFGKRSKMFMGDSGALMVGFLLGVMAIRFCETDINLKGICAVEAAPGVVFSVLAIPVIDTLRLFASRWMRGKSPFAPDKRHLHHKLLTIYNGVHKKATFTILGLNLLFMAFAYIGRDWRNEILVGGDIVLFAVMFYIVDRLAKRKLAQKAAK</sequence>
<feature type="transmembrane region" description="Helical" evidence="8">
    <location>
        <begin position="12"/>
        <end position="30"/>
    </location>
</feature>
<dbReference type="PROSITE" id="PS01348">
    <property type="entry name" value="MRAY_2"/>
    <property type="match status" value="1"/>
</dbReference>
<dbReference type="GO" id="GO:0046872">
    <property type="term" value="F:metal ion binding"/>
    <property type="evidence" value="ECO:0007669"/>
    <property type="project" value="UniProtKB-KW"/>
</dbReference>
<feature type="binding site" evidence="7">
    <location>
        <position position="159"/>
    </location>
    <ligand>
        <name>Mg(2+)</name>
        <dbReference type="ChEBI" id="CHEBI:18420"/>
    </ligand>
</feature>
<keyword evidence="6 8" id="KW-0472">Membrane</keyword>
<accession>A0A1Y3YGY9</accession>
<dbReference type="InterPro" id="IPR018480">
    <property type="entry name" value="PNAcMuramoyl-5peptid_Trfase_CS"/>
</dbReference>
<dbReference type="GO" id="GO:0005886">
    <property type="term" value="C:plasma membrane"/>
    <property type="evidence" value="ECO:0007669"/>
    <property type="project" value="UniProtKB-SubCell"/>
</dbReference>
<evidence type="ECO:0000256" key="5">
    <source>
        <dbReference type="ARBA" id="ARBA00022989"/>
    </source>
</evidence>
<dbReference type="PANTHER" id="PTHR22926:SF3">
    <property type="entry name" value="UNDECAPRENYL-PHOSPHATE ALPHA-N-ACETYLGLUCOSAMINYL 1-PHOSPHATE TRANSFERASE"/>
    <property type="match status" value="1"/>
</dbReference>
<reference evidence="10" key="3">
    <citation type="submission" date="2023-01" db="EMBL/GenBank/DDBJ databases">
        <title>Human gut microbiome strain richness.</title>
        <authorList>
            <person name="Chen-Liaw A."/>
        </authorList>
    </citation>
    <scope>NUCLEOTIDE SEQUENCE</scope>
    <source>
        <strain evidence="10">RTP21484st1_B7_RTP21484_190118</strain>
    </source>
</reference>
<keyword evidence="7" id="KW-0460">Magnesium</keyword>
<dbReference type="Proteomes" id="UP000283426">
    <property type="component" value="Unassembled WGS sequence"/>
</dbReference>
<dbReference type="Proteomes" id="UP001199750">
    <property type="component" value="Unassembled WGS sequence"/>
</dbReference>
<evidence type="ECO:0000256" key="7">
    <source>
        <dbReference type="PIRSR" id="PIRSR600715-1"/>
    </source>
</evidence>
<evidence type="ECO:0000313" key="10">
    <source>
        <dbReference type="EMBL" id="MDB9221565.1"/>
    </source>
</evidence>
<feature type="transmembrane region" description="Helical" evidence="8">
    <location>
        <begin position="256"/>
        <end position="274"/>
    </location>
</feature>
<protein>
    <submittedName>
        <fullName evidence="10">MraY family glycosyltransferase</fullName>
    </submittedName>
    <submittedName>
        <fullName evidence="12">Undecaprenyl/decaprenyl-phosphate alpha-N-acetylglucosaminyl 1-phosphate transferase</fullName>
    </submittedName>
</protein>
<comment type="subcellular location">
    <subcellularLocation>
        <location evidence="1">Cell membrane</location>
        <topology evidence="1">Multi-pass membrane protein</topology>
    </subcellularLocation>
</comment>
<dbReference type="GO" id="GO:0071555">
    <property type="term" value="P:cell wall organization"/>
    <property type="evidence" value="ECO:0007669"/>
    <property type="project" value="TreeGrafter"/>
</dbReference>
<evidence type="ECO:0000256" key="6">
    <source>
        <dbReference type="ARBA" id="ARBA00023136"/>
    </source>
</evidence>
<dbReference type="Pfam" id="PF00953">
    <property type="entry name" value="Glycos_transf_4"/>
    <property type="match status" value="1"/>
</dbReference>
<keyword evidence="4 8" id="KW-0812">Transmembrane</keyword>
<dbReference type="Proteomes" id="UP001212263">
    <property type="component" value="Unassembled WGS sequence"/>
</dbReference>
<feature type="transmembrane region" description="Helical" evidence="8">
    <location>
        <begin position="138"/>
        <end position="160"/>
    </location>
</feature>
<keyword evidence="2" id="KW-1003">Cell membrane</keyword>
<feature type="binding site" evidence="7">
    <location>
        <position position="221"/>
    </location>
    <ligand>
        <name>Mg(2+)</name>
        <dbReference type="ChEBI" id="CHEBI:18420"/>
    </ligand>
</feature>
<dbReference type="GO" id="GO:0009103">
    <property type="term" value="P:lipopolysaccharide biosynthetic process"/>
    <property type="evidence" value="ECO:0007669"/>
    <property type="project" value="TreeGrafter"/>
</dbReference>
<proteinExistence type="predicted"/>
<evidence type="ECO:0000313" key="11">
    <source>
        <dbReference type="EMBL" id="RGU53392.1"/>
    </source>
</evidence>
<evidence type="ECO:0000256" key="8">
    <source>
        <dbReference type="SAM" id="Phobius"/>
    </source>
</evidence>
<dbReference type="RefSeq" id="WP_046405486.1">
    <property type="nucleotide sequence ID" value="NZ_CABJFF010000006.1"/>
</dbReference>
<evidence type="ECO:0000313" key="12">
    <source>
        <dbReference type="EMBL" id="RGV17566.1"/>
    </source>
</evidence>
<keyword evidence="7" id="KW-0479">Metal-binding</keyword>
<organism evidence="12 13">
    <name type="scientific">Odoribacter splanchnicus</name>
    <dbReference type="NCBI Taxonomy" id="28118"/>
    <lineage>
        <taxon>Bacteria</taxon>
        <taxon>Pseudomonadati</taxon>
        <taxon>Bacteroidota</taxon>
        <taxon>Bacteroidia</taxon>
        <taxon>Bacteroidales</taxon>
        <taxon>Odoribacteraceae</taxon>
        <taxon>Odoribacter</taxon>
    </lineage>
</organism>
<dbReference type="EMBL" id="QRYW01000068">
    <property type="protein sequence ID" value="RGV17566.1"/>
    <property type="molecule type" value="Genomic_DNA"/>
</dbReference>
<name>A0A1Y3YGY9_9BACT</name>
<comment type="caution">
    <text evidence="12">The sequence shown here is derived from an EMBL/GenBank/DDBJ whole genome shotgun (WGS) entry which is preliminary data.</text>
</comment>
<dbReference type="GO" id="GO:0016780">
    <property type="term" value="F:phosphotransferase activity, for other substituted phosphate groups"/>
    <property type="evidence" value="ECO:0007669"/>
    <property type="project" value="InterPro"/>
</dbReference>
<dbReference type="AlphaFoldDB" id="A0A1Y3YGY9"/>
<evidence type="ECO:0000256" key="2">
    <source>
        <dbReference type="ARBA" id="ARBA00022475"/>
    </source>
</evidence>